<dbReference type="RefSeq" id="WP_220587145.1">
    <property type="nucleotide sequence ID" value="NZ_RKLQ01000001.1"/>
</dbReference>
<reference evidence="3" key="1">
    <citation type="submission" date="2021-06" db="EMBL/GenBank/DDBJ databases">
        <title>Halomicroarcula sp. F24A a new haloarchaeum isolated from saline soil.</title>
        <authorList>
            <person name="Duran-Viseras A."/>
            <person name="Sanchez-Porro C."/>
            <person name="Ventosa A."/>
        </authorList>
    </citation>
    <scope>NUCLEOTIDE SEQUENCE</scope>
    <source>
        <strain evidence="3">F24A</strain>
    </source>
</reference>
<dbReference type="Gene3D" id="2.130.10.10">
    <property type="entry name" value="YVTN repeat-like/Quinoprotein amine dehydrogenase"/>
    <property type="match status" value="2"/>
</dbReference>
<dbReference type="EMBL" id="RKLQ01000001">
    <property type="protein sequence ID" value="MBX0302917.1"/>
    <property type="molecule type" value="Genomic_DNA"/>
</dbReference>
<feature type="region of interest" description="Disordered" evidence="1">
    <location>
        <begin position="355"/>
        <end position="408"/>
    </location>
</feature>
<dbReference type="Proteomes" id="UP000783863">
    <property type="component" value="Unassembled WGS sequence"/>
</dbReference>
<dbReference type="InterPro" id="IPR018391">
    <property type="entry name" value="PQQ_b-propeller_rpt"/>
</dbReference>
<dbReference type="PANTHER" id="PTHR34512:SF30">
    <property type="entry name" value="OUTER MEMBRANE PROTEIN ASSEMBLY FACTOR BAMB"/>
    <property type="match status" value="1"/>
</dbReference>
<evidence type="ECO:0000256" key="1">
    <source>
        <dbReference type="SAM" id="MobiDB-lite"/>
    </source>
</evidence>
<keyword evidence="4" id="KW-1185">Reference proteome</keyword>
<dbReference type="SMART" id="SM00564">
    <property type="entry name" value="PQQ"/>
    <property type="match status" value="8"/>
</dbReference>
<dbReference type="Pfam" id="PF13360">
    <property type="entry name" value="PQQ_2"/>
    <property type="match status" value="1"/>
</dbReference>
<evidence type="ECO:0000259" key="2">
    <source>
        <dbReference type="Pfam" id="PF13360"/>
    </source>
</evidence>
<feature type="domain" description="Pyrrolo-quinoline quinone repeat" evidence="2">
    <location>
        <begin position="155"/>
        <end position="333"/>
    </location>
</feature>
<feature type="region of interest" description="Disordered" evidence="1">
    <location>
        <begin position="426"/>
        <end position="452"/>
    </location>
</feature>
<evidence type="ECO:0000313" key="4">
    <source>
        <dbReference type="Proteomes" id="UP000783863"/>
    </source>
</evidence>
<dbReference type="PANTHER" id="PTHR34512">
    <property type="entry name" value="CELL SURFACE PROTEIN"/>
    <property type="match status" value="1"/>
</dbReference>
<dbReference type="SUPFAM" id="SSF50998">
    <property type="entry name" value="Quinoprotein alcohol dehydrogenase-like"/>
    <property type="match status" value="1"/>
</dbReference>
<feature type="compositionally biased region" description="Low complexity" evidence="1">
    <location>
        <begin position="374"/>
        <end position="394"/>
    </location>
</feature>
<proteinExistence type="predicted"/>
<comment type="caution">
    <text evidence="3">The sequence shown here is derived from an EMBL/GenBank/DDBJ whole genome shotgun (WGS) entry which is preliminary data.</text>
</comment>
<sequence>MLNETEQGELHWKYETPGRIRSSPTVAGGTVFFGNLRSRVHAVSVSAGRNQWDARLPNGGILTSPAIDKNRVYAVNNFGYFAALDRSTGEEDWSISIDGGYTLGGLNSSPLLYQQTIYVGMHDGKLYAIDAESGEIQWAFQTGSQIETSPIAINGQIFIGSGSELYAISTSDGQEQWVLTEPSDAVRTPTEHEGTLYFAAEDGTVYAVDGTDGTIEWTHGRESKIESTPTVYENSLYIGLARGPSAVACLDTNNGKEQWVSGTGNVFGSPTVAGGTVFFCTSLGDIYAVNLDSEEYEWTFHSESEERMLSSPTVVDGVMFVGSDDGMLYALNAGTDASSDGSRTEDQSFGYHTQVSTLSNQNPSPNEQGNRTDSSTITPGSSTKTTTAGTDSSGPNGDEDGISPWALGAGGSTVALMGYFFGKKALDSDEESEESDTESTIDDTLNLDDPDA</sequence>
<dbReference type="Gene3D" id="2.40.10.480">
    <property type="match status" value="1"/>
</dbReference>
<gene>
    <name evidence="3" type="ORF">EGD98_04435</name>
</gene>
<dbReference type="AlphaFoldDB" id="A0A8J7YCJ9"/>
<feature type="compositionally biased region" description="Polar residues" evidence="1">
    <location>
        <begin position="355"/>
        <end position="373"/>
    </location>
</feature>
<dbReference type="InterPro" id="IPR002372">
    <property type="entry name" value="PQQ_rpt_dom"/>
</dbReference>
<protein>
    <submittedName>
        <fullName evidence="3">PQQ-binding-like beta-propeller repeat protein</fullName>
    </submittedName>
</protein>
<dbReference type="InterPro" id="IPR015943">
    <property type="entry name" value="WD40/YVTN_repeat-like_dom_sf"/>
</dbReference>
<feature type="compositionally biased region" description="Acidic residues" evidence="1">
    <location>
        <begin position="428"/>
        <end position="452"/>
    </location>
</feature>
<evidence type="ECO:0000313" key="3">
    <source>
        <dbReference type="EMBL" id="MBX0302917.1"/>
    </source>
</evidence>
<name>A0A8J7YCJ9_9EURY</name>
<dbReference type="InterPro" id="IPR011047">
    <property type="entry name" value="Quinoprotein_ADH-like_sf"/>
</dbReference>
<organism evidence="3 4">
    <name type="scientific">Haloarcula salinisoli</name>
    <dbReference type="NCBI Taxonomy" id="2487746"/>
    <lineage>
        <taxon>Archaea</taxon>
        <taxon>Methanobacteriati</taxon>
        <taxon>Methanobacteriota</taxon>
        <taxon>Stenosarchaea group</taxon>
        <taxon>Halobacteria</taxon>
        <taxon>Halobacteriales</taxon>
        <taxon>Haloarculaceae</taxon>
        <taxon>Haloarcula</taxon>
    </lineage>
</organism>
<accession>A0A8J7YCJ9</accession>